<dbReference type="Gene3D" id="3.20.20.80">
    <property type="entry name" value="Glycosidases"/>
    <property type="match status" value="1"/>
</dbReference>
<feature type="domain" description="Glycoside hydrolase family 2" evidence="8">
    <location>
        <begin position="682"/>
        <end position="770"/>
    </location>
</feature>
<dbReference type="OrthoDB" id="9801077at2"/>
<dbReference type="InterPro" id="IPR006103">
    <property type="entry name" value="Glyco_hydro_2_cat"/>
</dbReference>
<protein>
    <submittedName>
        <fullName evidence="9">Beta-galactosidase</fullName>
    </submittedName>
</protein>
<evidence type="ECO:0000259" key="8">
    <source>
        <dbReference type="Pfam" id="PF18565"/>
    </source>
</evidence>
<dbReference type="STRING" id="470826.SAMN04488027_105153"/>
<dbReference type="Proteomes" id="UP000199296">
    <property type="component" value="Unassembled WGS sequence"/>
</dbReference>
<dbReference type="PANTHER" id="PTHR42732:SF1">
    <property type="entry name" value="BETA-MANNOSIDASE"/>
    <property type="match status" value="1"/>
</dbReference>
<sequence>MKKSFIFLTFIVFLYSCQETDHFMRINTSFNSDWTFTKDSASLEWDSIHIPHTPQIEPLVVNDQWQGDAWYKKTFKKNPESKKTFLEFEGVMHEAWVWVNGYLLKHHQGGYLPFTLDLTDVLEAQNTIVIKVNNEDNPDIPPGKLLEQLDFNYYAGIYRNVNLIETNSVYITDPVAARKVNSGGILVHFDSISNKKAIAKVKVHFRNESAEDKSISAKIEFESPSGKILSKLTEAVEVSSNSDRVLSTEIDIENPELWGIHSPRLYRVSVKLMEGEKTLDIKQLTTGIRAIELSEDGFFLNGENLFINGTNRHQEYPYIGYAISDEANYRDAVKIKNAGFDFVRLSHYPQSEAFLDACDEVGLLVMNCISGWQFFGGEKFQENAYQEIKDFARRDRHHPSIVFWENSLNESPMTEEFMIKANLLLKAELPYKDTYSAGWIDHPSYDLYIPARQHAKAPGYWNDYDENARKIFIAEYGDWEYYAQNAGFNQTAFADLSEAERNSRQLRGAGEKRLLQQALNFQEAFNSNLKGEHTIGQANWLMFDYNRGYAFDIESSGISDIFRIPKFTYYFYKSQRSSAISYPEPLESGPMVFIANFWTPSSPLNVRVFSNTDEVALYLNDKLLSKQKPTRNKFSSELPQPPFEFELSEFEVGTLKAVGYIDGKEVALHEIKTPSEAKEIKLKIDTSGVEISKNQEDVVFLYAEITDKEGTLVPSFDGKIRFSIESESAELIGQNPIKAEAGIASILLKTKGDLDSVEVFAEGEGLESDRLILREELK</sequence>
<dbReference type="InterPro" id="IPR006104">
    <property type="entry name" value="Glyco_hydro_2_N"/>
</dbReference>
<comment type="similarity">
    <text evidence="1">Belongs to the glycosyl hydrolase 2 family.</text>
</comment>
<feature type="domain" description="Glycoside hydrolase family 2 immunoglobulin-like beta-sandwich" evidence="4">
    <location>
        <begin position="192"/>
        <end position="289"/>
    </location>
</feature>
<keyword evidence="3" id="KW-0326">Glycosidase</keyword>
<dbReference type="InterPro" id="IPR051913">
    <property type="entry name" value="GH2_Domain-Containing"/>
</dbReference>
<dbReference type="InterPro" id="IPR006101">
    <property type="entry name" value="Glyco_hydro_2"/>
</dbReference>
<dbReference type="SUPFAM" id="SSF49303">
    <property type="entry name" value="beta-Galactosidase/glucuronidase domain"/>
    <property type="match status" value="1"/>
</dbReference>
<dbReference type="EMBL" id="FNCW01000005">
    <property type="protein sequence ID" value="SDG70070.1"/>
    <property type="molecule type" value="Genomic_DNA"/>
</dbReference>
<dbReference type="InterPro" id="IPR032311">
    <property type="entry name" value="DUF4982"/>
</dbReference>
<dbReference type="Pfam" id="PF02836">
    <property type="entry name" value="Glyco_hydro_2_C"/>
    <property type="match status" value="1"/>
</dbReference>
<evidence type="ECO:0000313" key="9">
    <source>
        <dbReference type="EMBL" id="SDG70070.1"/>
    </source>
</evidence>
<dbReference type="Pfam" id="PF18565">
    <property type="entry name" value="Glyco_hydro2_C5"/>
    <property type="match status" value="1"/>
</dbReference>
<accession>A0A1G7WFV9</accession>
<evidence type="ECO:0000256" key="3">
    <source>
        <dbReference type="ARBA" id="ARBA00023295"/>
    </source>
</evidence>
<dbReference type="GO" id="GO:0004553">
    <property type="term" value="F:hydrolase activity, hydrolyzing O-glycosyl compounds"/>
    <property type="evidence" value="ECO:0007669"/>
    <property type="project" value="InterPro"/>
</dbReference>
<organism evidence="9 10">
    <name type="scientific">Psychroflexus sediminis</name>
    <dbReference type="NCBI Taxonomy" id="470826"/>
    <lineage>
        <taxon>Bacteria</taxon>
        <taxon>Pseudomonadati</taxon>
        <taxon>Bacteroidota</taxon>
        <taxon>Flavobacteriia</taxon>
        <taxon>Flavobacteriales</taxon>
        <taxon>Flavobacteriaceae</taxon>
        <taxon>Psychroflexus</taxon>
    </lineage>
</organism>
<dbReference type="Pfam" id="PF02837">
    <property type="entry name" value="Glyco_hydro_2_N"/>
    <property type="match status" value="1"/>
</dbReference>
<dbReference type="Pfam" id="PF00703">
    <property type="entry name" value="Glyco_hydro_2"/>
    <property type="match status" value="1"/>
</dbReference>
<dbReference type="RefSeq" id="WP_093367348.1">
    <property type="nucleotide sequence ID" value="NZ_FNCW01000005.1"/>
</dbReference>
<dbReference type="SUPFAM" id="SSF51445">
    <property type="entry name" value="(Trans)glycosidases"/>
    <property type="match status" value="1"/>
</dbReference>
<name>A0A1G7WFV9_9FLAO</name>
<proteinExistence type="inferred from homology"/>
<evidence type="ECO:0000256" key="1">
    <source>
        <dbReference type="ARBA" id="ARBA00007401"/>
    </source>
</evidence>
<dbReference type="PRINTS" id="PR00132">
    <property type="entry name" value="GLHYDRLASE2"/>
</dbReference>
<reference evidence="9 10" key="1">
    <citation type="submission" date="2016-10" db="EMBL/GenBank/DDBJ databases">
        <authorList>
            <person name="de Groot N.N."/>
        </authorList>
    </citation>
    <scope>NUCLEOTIDE SEQUENCE [LARGE SCALE GENOMIC DNA]</scope>
    <source>
        <strain evidence="9 10">DSM 19803</strain>
    </source>
</reference>
<gene>
    <name evidence="9" type="ORF">SAMN04488027_105153</name>
</gene>
<dbReference type="InterPro" id="IPR006102">
    <property type="entry name" value="Ig-like_GH2"/>
</dbReference>
<keyword evidence="2" id="KW-0378">Hydrolase</keyword>
<dbReference type="InterPro" id="IPR013783">
    <property type="entry name" value="Ig-like_fold"/>
</dbReference>
<dbReference type="SUPFAM" id="SSF49785">
    <property type="entry name" value="Galactose-binding domain-like"/>
    <property type="match status" value="1"/>
</dbReference>
<evidence type="ECO:0000259" key="6">
    <source>
        <dbReference type="Pfam" id="PF02837"/>
    </source>
</evidence>
<keyword evidence="10" id="KW-1185">Reference proteome</keyword>
<dbReference type="AlphaFoldDB" id="A0A1G7WFV9"/>
<dbReference type="PROSITE" id="PS51257">
    <property type="entry name" value="PROKAR_LIPOPROTEIN"/>
    <property type="match status" value="1"/>
</dbReference>
<dbReference type="GO" id="GO:0005975">
    <property type="term" value="P:carbohydrate metabolic process"/>
    <property type="evidence" value="ECO:0007669"/>
    <property type="project" value="InterPro"/>
</dbReference>
<dbReference type="InterPro" id="IPR036156">
    <property type="entry name" value="Beta-gal/glucu_dom_sf"/>
</dbReference>
<dbReference type="InterPro" id="IPR040605">
    <property type="entry name" value="Glyco_hydro2_dom5"/>
</dbReference>
<evidence type="ECO:0000259" key="4">
    <source>
        <dbReference type="Pfam" id="PF00703"/>
    </source>
</evidence>
<feature type="domain" description="Glycoside hydrolase family 2 catalytic" evidence="5">
    <location>
        <begin position="291"/>
        <end position="417"/>
    </location>
</feature>
<evidence type="ECO:0000256" key="2">
    <source>
        <dbReference type="ARBA" id="ARBA00022801"/>
    </source>
</evidence>
<dbReference type="Gene3D" id="2.60.120.260">
    <property type="entry name" value="Galactose-binding domain-like"/>
    <property type="match status" value="1"/>
</dbReference>
<dbReference type="Gene3D" id="2.60.40.10">
    <property type="entry name" value="Immunoglobulins"/>
    <property type="match status" value="3"/>
</dbReference>
<dbReference type="Pfam" id="PF16355">
    <property type="entry name" value="DUF4982"/>
    <property type="match status" value="1"/>
</dbReference>
<feature type="domain" description="DUF4982" evidence="7">
    <location>
        <begin position="603"/>
        <end position="667"/>
    </location>
</feature>
<evidence type="ECO:0000259" key="7">
    <source>
        <dbReference type="Pfam" id="PF16355"/>
    </source>
</evidence>
<dbReference type="PANTHER" id="PTHR42732">
    <property type="entry name" value="BETA-GALACTOSIDASE"/>
    <property type="match status" value="1"/>
</dbReference>
<evidence type="ECO:0000259" key="5">
    <source>
        <dbReference type="Pfam" id="PF02836"/>
    </source>
</evidence>
<evidence type="ECO:0000313" key="10">
    <source>
        <dbReference type="Proteomes" id="UP000199296"/>
    </source>
</evidence>
<dbReference type="InterPro" id="IPR008979">
    <property type="entry name" value="Galactose-bd-like_sf"/>
</dbReference>
<dbReference type="InterPro" id="IPR017853">
    <property type="entry name" value="GH"/>
</dbReference>
<feature type="domain" description="Glycosyl hydrolases family 2 sugar binding" evidence="6">
    <location>
        <begin position="65"/>
        <end position="166"/>
    </location>
</feature>